<protein>
    <submittedName>
        <fullName evidence="4">Copper amine oxidase N-terminal domain</fullName>
    </submittedName>
</protein>
<reference evidence="4 5" key="1">
    <citation type="submission" date="2018-06" db="EMBL/GenBank/DDBJ databases">
        <authorList>
            <consortium name="Pathogen Informatics"/>
            <person name="Doyle S."/>
        </authorList>
    </citation>
    <scope>NUCLEOTIDE SEQUENCE [LARGE SCALE GENOMIC DNA]</scope>
    <source>
        <strain evidence="4 5">NCTC13149</strain>
    </source>
</reference>
<keyword evidence="1" id="KW-0175">Coiled coil</keyword>
<dbReference type="Proteomes" id="UP000255517">
    <property type="component" value="Unassembled WGS sequence"/>
</dbReference>
<accession>A0A379C445</accession>
<dbReference type="RefSeq" id="WP_019034489.1">
    <property type="nucleotide sequence ID" value="NZ_UGSZ01000001.1"/>
</dbReference>
<evidence type="ECO:0000259" key="3">
    <source>
        <dbReference type="Pfam" id="PF07833"/>
    </source>
</evidence>
<feature type="chain" id="PRO_5016772476" evidence="2">
    <location>
        <begin position="22"/>
        <end position="305"/>
    </location>
</feature>
<dbReference type="EMBL" id="UGSZ01000001">
    <property type="protein sequence ID" value="SUB57013.1"/>
    <property type="molecule type" value="Genomic_DNA"/>
</dbReference>
<dbReference type="Pfam" id="PF07833">
    <property type="entry name" value="Cu_amine_oxidN1"/>
    <property type="match status" value="1"/>
</dbReference>
<dbReference type="OrthoDB" id="2379109at2"/>
<evidence type="ECO:0000256" key="2">
    <source>
        <dbReference type="SAM" id="SignalP"/>
    </source>
</evidence>
<dbReference type="Gene3D" id="3.30.457.10">
    <property type="entry name" value="Copper amine oxidase-like, N-terminal domain"/>
    <property type="match status" value="2"/>
</dbReference>
<dbReference type="InterPro" id="IPR012854">
    <property type="entry name" value="Cu_amine_oxidase-like_N"/>
</dbReference>
<keyword evidence="2" id="KW-0732">Signal</keyword>
<feature type="domain" description="Copper amine oxidase-like N-terminal" evidence="3">
    <location>
        <begin position="28"/>
        <end position="134"/>
    </location>
</feature>
<feature type="coiled-coil region" evidence="1">
    <location>
        <begin position="179"/>
        <end position="213"/>
    </location>
</feature>
<dbReference type="AlphaFoldDB" id="A0A379C445"/>
<dbReference type="InterPro" id="IPR036582">
    <property type="entry name" value="Mao_N_sf"/>
</dbReference>
<feature type="signal peptide" evidence="2">
    <location>
        <begin position="1"/>
        <end position="21"/>
    </location>
</feature>
<evidence type="ECO:0000313" key="5">
    <source>
        <dbReference type="Proteomes" id="UP000255517"/>
    </source>
</evidence>
<proteinExistence type="predicted"/>
<name>A0A379C445_9FIRM</name>
<dbReference type="SUPFAM" id="SSF55383">
    <property type="entry name" value="Copper amine oxidase, domain N"/>
    <property type="match status" value="1"/>
</dbReference>
<organism evidence="4 5">
    <name type="scientific">Peptoniphilus lacrimalis</name>
    <dbReference type="NCBI Taxonomy" id="33031"/>
    <lineage>
        <taxon>Bacteria</taxon>
        <taxon>Bacillati</taxon>
        <taxon>Bacillota</taxon>
        <taxon>Tissierellia</taxon>
        <taxon>Tissierellales</taxon>
        <taxon>Peptoniphilaceae</taxon>
        <taxon>Peptoniphilus</taxon>
    </lineage>
</organism>
<evidence type="ECO:0000313" key="4">
    <source>
        <dbReference type="EMBL" id="SUB57013.1"/>
    </source>
</evidence>
<gene>
    <name evidence="4" type="ORF">NCTC13149_00828</name>
</gene>
<sequence>MKKIITLVLASLLLISTTVFAKAPSIEIDGKIIKTDAAPFIEKDRTFVPIRFIGEALNYKVDWNKDKKLVTIKNNDRQILMTIGDTNITVNNEKIKNDVAPLIRKDRTYVPLRFVAENMNLKVNWDGKEKKVIINSQKDNITDGITGLSGDEKEFLNKFQSKQKIIEDNMTSLKKSFFEKASTLSKEDLEKEYNRANKEISDAISELKNINVSDKFRDTYNKAMEANERALTMLPDLKEAIINKDEDVAKKVVNLFTDFQIKMTELQDAYNANLKGENYKAREDIKAYTDNADKTIENLMKQIGK</sequence>
<dbReference type="STRING" id="1122949.GCA_000378725_00571"/>
<evidence type="ECO:0000256" key="1">
    <source>
        <dbReference type="SAM" id="Coils"/>
    </source>
</evidence>